<reference evidence="2" key="1">
    <citation type="journal article" date="2015" name="Proc. Natl. Acad. Sci. U.S.A.">
        <title>Networks of energetic and metabolic interactions define dynamics in microbial communities.</title>
        <authorList>
            <person name="Embree M."/>
            <person name="Liu J.K."/>
            <person name="Al-Bassam M.M."/>
            <person name="Zengler K."/>
        </authorList>
    </citation>
    <scope>NUCLEOTIDE SEQUENCE</scope>
</reference>
<protein>
    <submittedName>
        <fullName evidence="2">Putative acetyltransferase</fullName>
    </submittedName>
</protein>
<gene>
    <name evidence="2" type="ORF">ASZ90_011548</name>
</gene>
<dbReference type="InterPro" id="IPR050179">
    <property type="entry name" value="Trans_hexapeptide_repeat"/>
</dbReference>
<dbReference type="PANTHER" id="PTHR43300">
    <property type="entry name" value="ACETYLTRANSFERASE"/>
    <property type="match status" value="1"/>
</dbReference>
<dbReference type="InterPro" id="IPR011004">
    <property type="entry name" value="Trimer_LpxA-like_sf"/>
</dbReference>
<organism evidence="2">
    <name type="scientific">hydrocarbon metagenome</name>
    <dbReference type="NCBI Taxonomy" id="938273"/>
    <lineage>
        <taxon>unclassified sequences</taxon>
        <taxon>metagenomes</taxon>
        <taxon>ecological metagenomes</taxon>
    </lineage>
</organism>
<dbReference type="EMBL" id="LNQE01001364">
    <property type="protein sequence ID" value="KUG18753.1"/>
    <property type="molecule type" value="Genomic_DNA"/>
</dbReference>
<evidence type="ECO:0000313" key="2">
    <source>
        <dbReference type="EMBL" id="KUG18753.1"/>
    </source>
</evidence>
<comment type="caution">
    <text evidence="2">The sequence shown here is derived from an EMBL/GenBank/DDBJ whole genome shotgun (WGS) entry which is preliminary data.</text>
</comment>
<dbReference type="Pfam" id="PF00132">
    <property type="entry name" value="Hexapep"/>
    <property type="match status" value="3"/>
</dbReference>
<dbReference type="PANTHER" id="PTHR43300:SF4">
    <property type="entry name" value="ACYL-[ACYL-CARRIER-PROTEIN]--UDP-N-ACETYLGLUCOSAMINE O-ACYLTRANSFERASE"/>
    <property type="match status" value="1"/>
</dbReference>
<dbReference type="AlphaFoldDB" id="A0A0W8FD68"/>
<dbReference type="SUPFAM" id="SSF51161">
    <property type="entry name" value="Trimeric LpxA-like enzymes"/>
    <property type="match status" value="1"/>
</dbReference>
<proteinExistence type="predicted"/>
<dbReference type="CDD" id="cd03358">
    <property type="entry name" value="LbH_WxcM_N_like"/>
    <property type="match status" value="1"/>
</dbReference>
<dbReference type="PROSITE" id="PS00101">
    <property type="entry name" value="HEXAPEP_TRANSFERASES"/>
    <property type="match status" value="1"/>
</dbReference>
<name>A0A0W8FD68_9ZZZZ</name>
<dbReference type="InterPro" id="IPR018357">
    <property type="entry name" value="Hexapep_transf_CS"/>
</dbReference>
<dbReference type="InterPro" id="IPR001451">
    <property type="entry name" value="Hexapep"/>
</dbReference>
<dbReference type="Gene3D" id="2.160.10.10">
    <property type="entry name" value="Hexapeptide repeat proteins"/>
    <property type="match status" value="1"/>
</dbReference>
<keyword evidence="1 2" id="KW-0808">Transferase</keyword>
<accession>A0A0W8FD68</accession>
<sequence>MTKSQGNSKGNSQDESQAYYAHPTAIVESESIGEGTKIWHFAHVRPSSKIGKGCNIGKSVYIDIGAEVGDNVKIQNFVSVYKGVKIEDDVFVGPSATFTNDLYPRAFIWDEEHVSATRICRGSSIGANATIVCGITIGEYAMIGAGSVVAEDVPSHALILGNPGRQRGWVCRCGRRLNTILHDDGSKTVYRCSSCGTDVEIVKRA</sequence>
<evidence type="ECO:0000256" key="1">
    <source>
        <dbReference type="ARBA" id="ARBA00022679"/>
    </source>
</evidence>
<dbReference type="GO" id="GO:0016740">
    <property type="term" value="F:transferase activity"/>
    <property type="evidence" value="ECO:0007669"/>
    <property type="project" value="UniProtKB-KW"/>
</dbReference>